<proteinExistence type="predicted"/>
<dbReference type="Proteomes" id="UP001392318">
    <property type="component" value="Unassembled WGS sequence"/>
</dbReference>
<sequence>MPGLTRTQIDALGARHFVCAVTSEAPHTHVMADASGATPGPAPGCPGCEDFGFCFPADH</sequence>
<organism evidence="1 2">
    <name type="scientific">Paraburkholderia unamae</name>
    <dbReference type="NCBI Taxonomy" id="219649"/>
    <lineage>
        <taxon>Bacteria</taxon>
        <taxon>Pseudomonadati</taxon>
        <taxon>Pseudomonadota</taxon>
        <taxon>Betaproteobacteria</taxon>
        <taxon>Burkholderiales</taxon>
        <taxon>Burkholderiaceae</taxon>
        <taxon>Paraburkholderia</taxon>
    </lineage>
</organism>
<keyword evidence="2" id="KW-1185">Reference proteome</keyword>
<accession>A0ACC6RCV2</accession>
<comment type="caution">
    <text evidence="1">The sequence shown here is derived from an EMBL/GenBank/DDBJ whole genome shotgun (WGS) entry which is preliminary data.</text>
</comment>
<reference evidence="1" key="1">
    <citation type="submission" date="2024-01" db="EMBL/GenBank/DDBJ databases">
        <title>The diversity of rhizobia nodulating Mimosa spp. in eleven states of Brazil covering several biomes is determined by host plant, location, and edaphic factors.</title>
        <authorList>
            <person name="Rouws L."/>
            <person name="Barauna A."/>
            <person name="Beukes C."/>
            <person name="De Faria S.M."/>
            <person name="Gross E."/>
            <person name="Dos Reis Junior F.B."/>
            <person name="Simon M."/>
            <person name="Maluk M."/>
            <person name="Odee D.W."/>
            <person name="Kenicer G."/>
            <person name="Young J.P.W."/>
            <person name="Reis V.M."/>
            <person name="Zilli J."/>
            <person name="James E.K."/>
        </authorList>
    </citation>
    <scope>NUCLEOTIDE SEQUENCE</scope>
    <source>
        <strain evidence="1">JPY452</strain>
    </source>
</reference>
<protein>
    <submittedName>
        <fullName evidence="1">Uncharacterized protein</fullName>
    </submittedName>
</protein>
<evidence type="ECO:0000313" key="1">
    <source>
        <dbReference type="EMBL" id="MEM5399284.1"/>
    </source>
</evidence>
<evidence type="ECO:0000313" key="2">
    <source>
        <dbReference type="Proteomes" id="UP001392318"/>
    </source>
</evidence>
<name>A0ACC6RCV2_9BURK</name>
<gene>
    <name evidence="1" type="ORF">VSR83_04170</name>
</gene>
<dbReference type="EMBL" id="JAYMRU010000002">
    <property type="protein sequence ID" value="MEM5399284.1"/>
    <property type="molecule type" value="Genomic_DNA"/>
</dbReference>